<dbReference type="PANTHER" id="PTHR43476">
    <property type="entry name" value="3-(3-HYDROXY-PHENYL)PROPIONATE/3-HYDROXYCINNAMIC ACID HYDROXYLASE"/>
    <property type="match status" value="1"/>
</dbReference>
<dbReference type="Proteomes" id="UP000001544">
    <property type="component" value="Chromosome"/>
</dbReference>
<evidence type="ECO:0000259" key="2">
    <source>
        <dbReference type="Pfam" id="PF01494"/>
    </source>
</evidence>
<name>D3FSW6_ALKPO</name>
<organism evidence="3 4">
    <name type="scientific">Alkalihalophilus pseudofirmus (strain ATCC BAA-2126 / JCM 17055 / OF4)</name>
    <name type="common">Bacillus pseudofirmus</name>
    <dbReference type="NCBI Taxonomy" id="398511"/>
    <lineage>
        <taxon>Bacteria</taxon>
        <taxon>Bacillati</taxon>
        <taxon>Bacillota</taxon>
        <taxon>Bacilli</taxon>
        <taxon>Bacillales</taxon>
        <taxon>Bacillaceae</taxon>
        <taxon>Alkalihalophilus</taxon>
    </lineage>
</organism>
<dbReference type="EMBL" id="CP001878">
    <property type="protein sequence ID" value="ADC51831.1"/>
    <property type="molecule type" value="Genomic_DNA"/>
</dbReference>
<dbReference type="PANTHER" id="PTHR43476:SF5">
    <property type="entry name" value="FAD-DEPENDENT MONOOXYGENASE"/>
    <property type="match status" value="1"/>
</dbReference>
<protein>
    <submittedName>
        <fullName evidence="3">Probably FAD binding monooxygenase</fullName>
    </submittedName>
</protein>
<proteinExistence type="predicted"/>
<keyword evidence="1" id="KW-0560">Oxidoreductase</keyword>
<dbReference type="GO" id="GO:0071949">
    <property type="term" value="F:FAD binding"/>
    <property type="evidence" value="ECO:0007669"/>
    <property type="project" value="InterPro"/>
</dbReference>
<dbReference type="Gene3D" id="3.30.70.2450">
    <property type="match status" value="1"/>
</dbReference>
<reference evidence="3 4" key="1">
    <citation type="journal article" date="2011" name="Environ. Microbiol.">
        <title>Genome of alkaliphilic Bacillus pseudofirmus OF4 reveals adaptations that support the ability to grow in an external pH range from 7.5 to 11.4.</title>
        <authorList>
            <person name="Janto B."/>
            <person name="Ahmed A."/>
            <person name="Ito M."/>
            <person name="Liu J."/>
            <person name="Hicks D.B."/>
            <person name="Pagni S."/>
            <person name="Fackelmayer O.J."/>
            <person name="Smith T.A."/>
            <person name="Earl J."/>
            <person name="Elbourne L.D."/>
            <person name="Hassan K."/>
            <person name="Paulsen I.T."/>
            <person name="Kolsto A.B."/>
            <person name="Tourasse N.J."/>
            <person name="Ehrlich G.D."/>
            <person name="Boissy R."/>
            <person name="Ivey D.M."/>
            <person name="Li G."/>
            <person name="Xue Y."/>
            <person name="Ma Y."/>
            <person name="Hu F.Z."/>
            <person name="Krulwich T.A."/>
        </authorList>
    </citation>
    <scope>NUCLEOTIDE SEQUENCE [LARGE SCALE GENOMIC DNA]</scope>
    <source>
        <strain evidence="4">ATCC BAA-2126 / JCM 17055 / OF4</strain>
    </source>
</reference>
<dbReference type="InterPro" id="IPR036188">
    <property type="entry name" value="FAD/NAD-bd_sf"/>
</dbReference>
<dbReference type="Pfam" id="PF01494">
    <property type="entry name" value="FAD_binding_3"/>
    <property type="match status" value="1"/>
</dbReference>
<dbReference type="GO" id="GO:0004497">
    <property type="term" value="F:monooxygenase activity"/>
    <property type="evidence" value="ECO:0007669"/>
    <property type="project" value="UniProtKB-KW"/>
</dbReference>
<dbReference type="KEGG" id="bpf:BpOF4_18960"/>
<dbReference type="PRINTS" id="PR00420">
    <property type="entry name" value="RNGMNOXGNASE"/>
</dbReference>
<dbReference type="eggNOG" id="COG0654">
    <property type="taxonomic scope" value="Bacteria"/>
</dbReference>
<feature type="domain" description="FAD-binding" evidence="2">
    <location>
        <begin position="6"/>
        <end position="323"/>
    </location>
</feature>
<evidence type="ECO:0000313" key="3">
    <source>
        <dbReference type="EMBL" id="ADC51831.1"/>
    </source>
</evidence>
<dbReference type="Gene3D" id="3.50.50.60">
    <property type="entry name" value="FAD/NAD(P)-binding domain"/>
    <property type="match status" value="1"/>
</dbReference>
<dbReference type="RefSeq" id="WP_012959193.1">
    <property type="nucleotide sequence ID" value="NC_013791.2"/>
</dbReference>
<keyword evidence="4" id="KW-1185">Reference proteome</keyword>
<dbReference type="AlphaFoldDB" id="D3FSW6"/>
<keyword evidence="3" id="KW-0503">Monooxygenase</keyword>
<dbReference type="HOGENOM" id="CLU_033626_1_1_9"/>
<sequence length="438" mass="50026">MSKKTKTEVFIAGGGVAGLTLALKLAKHQIDVTVVEKQKGMGNVYKGELLQPKTLSIFEELEISTQINKEINPLQKIVTKEVDEKNRQLLEVVMDYSRLPIENNTAAMIPHNTLKEILLNEASRYPHFHLLQPAAFLRKEGTNEVVIKREGLESVIEANIIIGAEGRGSKVRKSVDIPLKQSTYTHQFLTVTFPSPPSLVDGEMIGNHERFLGLFPLPDGEVRSVLLIRGDEYKQMKKQGLEAFYEAYIQLKPELEGYVNQIKSWKDIQLMVPIRHTVTHYTEGNVVIIGDAAHSVHPMAGEGMNLAIQDAYVLGDLISWMYEVRRPSDYELLKWFEDVRGERVEYLSWLSHQSALIYNLRGHIPQKLRVLAIKRLALNKRLHDKQMMNIAGIGLWKFGLTDGLSAFGFGKRELSEKVLNKHMFNKKDDFPWRYKKKR</sequence>
<dbReference type="STRING" id="398511.BpOF4_18960"/>
<dbReference type="SUPFAM" id="SSF51905">
    <property type="entry name" value="FAD/NAD(P)-binding domain"/>
    <property type="match status" value="1"/>
</dbReference>
<gene>
    <name evidence="3" type="ordered locus">BpOF4_18960</name>
</gene>
<evidence type="ECO:0000256" key="1">
    <source>
        <dbReference type="ARBA" id="ARBA00023002"/>
    </source>
</evidence>
<dbReference type="InterPro" id="IPR050631">
    <property type="entry name" value="PheA/TfdB_FAD_monoxygenase"/>
</dbReference>
<accession>D3FSW6</accession>
<evidence type="ECO:0000313" key="4">
    <source>
        <dbReference type="Proteomes" id="UP000001544"/>
    </source>
</evidence>
<dbReference type="InterPro" id="IPR002938">
    <property type="entry name" value="FAD-bd"/>
</dbReference>